<organism evidence="2 3">
    <name type="scientific">Legionella pneumophila subsp. pneumophila</name>
    <dbReference type="NCBI Taxonomy" id="91891"/>
    <lineage>
        <taxon>Bacteria</taxon>
        <taxon>Pseudomonadati</taxon>
        <taxon>Pseudomonadota</taxon>
        <taxon>Gammaproteobacteria</taxon>
        <taxon>Legionellales</taxon>
        <taxon>Legionellaceae</taxon>
        <taxon>Legionella</taxon>
    </lineage>
</organism>
<feature type="signal peptide" evidence="1">
    <location>
        <begin position="1"/>
        <end position="24"/>
    </location>
</feature>
<reference evidence="2 3" key="1">
    <citation type="submission" date="2011-07" db="EMBL/GenBank/DDBJ databases">
        <authorList>
            <person name="Genoscope - CEA"/>
        </authorList>
    </citation>
    <scope>NUCLEOTIDE SEQUENCE [LARGE SCALE GENOMIC DNA]</scope>
    <source>
        <strain evidence="3">lorraine</strain>
    </source>
</reference>
<evidence type="ECO:0000256" key="1">
    <source>
        <dbReference type="SAM" id="SignalP"/>
    </source>
</evidence>
<sequence length="470" mass="51332">MKVLPKLALANLFCFTTLSVSVFAQGQGYDPSYQQTSTNTSNLVTYLTNLGKYLGYDITQSNKTPNPPYSQLFNSNVAQLIQSYAYNTFLGAIPVDAMSQSLMNFVTNNVQGNALINNLANNTFKYQNFSSPSSGADGKITANGIIDQSTTTAQAPTPTGIFSALQAPTAGTYLNDPVSQAVFNILGTPDYSFCMDNDQKNWKSDCKLNYQNLVMQNVIGTLPPALSQSGPVFYSYEYNKPIISQLNSNSLIAPLLLDTSASQSGQDSGLTAKSQAQQALNFIRYASAQVTPPSLPKLSAYSELWNQATAKPNSEGYNEAQQKQAAATLSGYFNNLRVYAAQTSVGVSNLYYILSKRLPQNMSGDQNSSNITSQALNEFNMATRRLFDPTASNTPGQPNQQWIKQINDASPATVQKEIAVLLAEINYQMYLDRQIQERILLTNSIMLLQNLKAAQPTADFSNQSSPSEQQ</sequence>
<dbReference type="KEGG" id="lpo:LPO_2970"/>
<name>A0AAV2V094_LEGPN</name>
<gene>
    <name evidence="2" type="primary">icmX</name>
    <name evidence="2" type="ORF">LPO_2970</name>
</gene>
<dbReference type="NCBIfam" id="NF038225">
    <property type="entry name" value="IcmX_IVB"/>
    <property type="match status" value="1"/>
</dbReference>
<feature type="chain" id="PRO_5043718879" evidence="1">
    <location>
        <begin position="25"/>
        <end position="470"/>
    </location>
</feature>
<accession>A0AAV2V094</accession>
<dbReference type="RefSeq" id="WP_014842729.1">
    <property type="nucleotide sequence ID" value="NC_018139.1"/>
</dbReference>
<evidence type="ECO:0000313" key="3">
    <source>
        <dbReference type="Proteomes" id="UP000010102"/>
    </source>
</evidence>
<proteinExistence type="predicted"/>
<evidence type="ECO:0000313" key="2">
    <source>
        <dbReference type="EMBL" id="CCD06910.1"/>
    </source>
</evidence>
<dbReference type="Proteomes" id="UP000010102">
    <property type="component" value="Chromosome"/>
</dbReference>
<dbReference type="AlphaFoldDB" id="A0AAV2V094"/>
<protein>
    <submittedName>
        <fullName evidence="2">Component of the Dot/Icm secretion system</fullName>
    </submittedName>
</protein>
<keyword evidence="1" id="KW-0732">Signal</keyword>
<dbReference type="EMBL" id="FQ958210">
    <property type="protein sequence ID" value="CCD06910.1"/>
    <property type="molecule type" value="Genomic_DNA"/>
</dbReference>